<evidence type="ECO:0000256" key="1">
    <source>
        <dbReference type="SAM" id="MobiDB-lite"/>
    </source>
</evidence>
<sequence length="110" mass="11828">ESKNMTDTPETIEYKGKIIGRIGKCTLISVPGPEGKEHLEATCASKEARDHLAAILEQEAILRVNPKVILEDIPDITPEPPPAAPPIGTNPPMSLQPEPASDTRLNPTES</sequence>
<dbReference type="EMBL" id="BARU01009231">
    <property type="protein sequence ID" value="GAH34266.1"/>
    <property type="molecule type" value="Genomic_DNA"/>
</dbReference>
<feature type="non-terminal residue" evidence="2">
    <location>
        <position position="1"/>
    </location>
</feature>
<name>X1ELL8_9ZZZZ</name>
<feature type="compositionally biased region" description="Pro residues" evidence="1">
    <location>
        <begin position="77"/>
        <end position="89"/>
    </location>
</feature>
<accession>X1ELL8</accession>
<feature type="region of interest" description="Disordered" evidence="1">
    <location>
        <begin position="73"/>
        <end position="110"/>
    </location>
</feature>
<reference evidence="2" key="1">
    <citation type="journal article" date="2014" name="Front. Microbiol.">
        <title>High frequency of phylogenetically diverse reductive dehalogenase-homologous genes in deep subseafloor sedimentary metagenomes.</title>
        <authorList>
            <person name="Kawai M."/>
            <person name="Futagami T."/>
            <person name="Toyoda A."/>
            <person name="Takaki Y."/>
            <person name="Nishi S."/>
            <person name="Hori S."/>
            <person name="Arai W."/>
            <person name="Tsubouchi T."/>
            <person name="Morono Y."/>
            <person name="Uchiyama I."/>
            <person name="Ito T."/>
            <person name="Fujiyama A."/>
            <person name="Inagaki F."/>
            <person name="Takami H."/>
        </authorList>
    </citation>
    <scope>NUCLEOTIDE SEQUENCE</scope>
    <source>
        <strain evidence="2">Expedition CK06-06</strain>
    </source>
</reference>
<comment type="caution">
    <text evidence="2">The sequence shown here is derived from an EMBL/GenBank/DDBJ whole genome shotgun (WGS) entry which is preliminary data.</text>
</comment>
<dbReference type="AlphaFoldDB" id="X1ELL8"/>
<gene>
    <name evidence="2" type="ORF">S03H2_17851</name>
</gene>
<evidence type="ECO:0000313" key="2">
    <source>
        <dbReference type="EMBL" id="GAH34266.1"/>
    </source>
</evidence>
<proteinExistence type="predicted"/>
<protein>
    <submittedName>
        <fullName evidence="2">Uncharacterized protein</fullName>
    </submittedName>
</protein>
<organism evidence="2">
    <name type="scientific">marine sediment metagenome</name>
    <dbReference type="NCBI Taxonomy" id="412755"/>
    <lineage>
        <taxon>unclassified sequences</taxon>
        <taxon>metagenomes</taxon>
        <taxon>ecological metagenomes</taxon>
    </lineage>
</organism>